<evidence type="ECO:0000256" key="5">
    <source>
        <dbReference type="ARBA" id="ARBA00034247"/>
    </source>
</evidence>
<keyword evidence="3" id="KW-0479">Metal-binding</keyword>
<dbReference type="InterPro" id="IPR043128">
    <property type="entry name" value="Rev_trsase/Diguanyl_cyclase"/>
</dbReference>
<dbReference type="GO" id="GO:0052621">
    <property type="term" value="F:diguanylate cyclase activity"/>
    <property type="evidence" value="ECO:0007669"/>
    <property type="project" value="UniProtKB-EC"/>
</dbReference>
<comment type="catalytic activity">
    <reaction evidence="5">
        <text>2 GTP = 3',3'-c-di-GMP + 2 diphosphate</text>
        <dbReference type="Rhea" id="RHEA:24898"/>
        <dbReference type="ChEBI" id="CHEBI:33019"/>
        <dbReference type="ChEBI" id="CHEBI:37565"/>
        <dbReference type="ChEBI" id="CHEBI:58805"/>
        <dbReference type="EC" id="2.7.7.65"/>
    </reaction>
</comment>
<dbReference type="Proteomes" id="UP000632498">
    <property type="component" value="Unassembled WGS sequence"/>
</dbReference>
<evidence type="ECO:0000259" key="7">
    <source>
        <dbReference type="PROSITE" id="PS50887"/>
    </source>
</evidence>
<dbReference type="NCBIfam" id="NF033749">
    <property type="entry name" value="bact_hemeryth"/>
    <property type="match status" value="1"/>
</dbReference>
<name>A0A917C1C2_9PROT</name>
<dbReference type="CDD" id="cd12107">
    <property type="entry name" value="Hemerythrin"/>
    <property type="match status" value="1"/>
</dbReference>
<organism evidence="8 9">
    <name type="scientific">Terasakiella brassicae</name>
    <dbReference type="NCBI Taxonomy" id="1634917"/>
    <lineage>
        <taxon>Bacteria</taxon>
        <taxon>Pseudomonadati</taxon>
        <taxon>Pseudomonadota</taxon>
        <taxon>Alphaproteobacteria</taxon>
        <taxon>Rhodospirillales</taxon>
        <taxon>Terasakiellaceae</taxon>
        <taxon>Terasakiella</taxon>
    </lineage>
</organism>
<evidence type="ECO:0000256" key="6">
    <source>
        <dbReference type="SAM" id="Coils"/>
    </source>
</evidence>
<keyword evidence="4" id="KW-0408">Iron</keyword>
<dbReference type="InterPro" id="IPR012312">
    <property type="entry name" value="Hemerythrin-like"/>
</dbReference>
<dbReference type="SUPFAM" id="SSF55073">
    <property type="entry name" value="Nucleotide cyclase"/>
    <property type="match status" value="1"/>
</dbReference>
<dbReference type="GO" id="GO:0046872">
    <property type="term" value="F:metal ion binding"/>
    <property type="evidence" value="ECO:0007669"/>
    <property type="project" value="UniProtKB-KW"/>
</dbReference>
<dbReference type="GO" id="GO:1902201">
    <property type="term" value="P:negative regulation of bacterial-type flagellum-dependent cell motility"/>
    <property type="evidence" value="ECO:0007669"/>
    <property type="project" value="TreeGrafter"/>
</dbReference>
<proteinExistence type="inferred from homology"/>
<reference evidence="8" key="2">
    <citation type="submission" date="2020-09" db="EMBL/GenBank/DDBJ databases">
        <authorList>
            <person name="Sun Q."/>
            <person name="Zhou Y."/>
        </authorList>
    </citation>
    <scope>NUCLEOTIDE SEQUENCE</scope>
    <source>
        <strain evidence="8">CGMCC 1.15254</strain>
    </source>
</reference>
<dbReference type="InterPro" id="IPR035938">
    <property type="entry name" value="Hemerythrin-like_sf"/>
</dbReference>
<evidence type="ECO:0000256" key="4">
    <source>
        <dbReference type="ARBA" id="ARBA00023004"/>
    </source>
</evidence>
<evidence type="ECO:0000256" key="3">
    <source>
        <dbReference type="ARBA" id="ARBA00022723"/>
    </source>
</evidence>
<dbReference type="SUPFAM" id="SSF47188">
    <property type="entry name" value="Hemerythrin-like"/>
    <property type="match status" value="1"/>
</dbReference>
<keyword evidence="9" id="KW-1185">Reference proteome</keyword>
<dbReference type="NCBIfam" id="TIGR02481">
    <property type="entry name" value="hemeryth_dom"/>
    <property type="match status" value="1"/>
</dbReference>
<evidence type="ECO:0000313" key="9">
    <source>
        <dbReference type="Proteomes" id="UP000632498"/>
    </source>
</evidence>
<protein>
    <recommendedName>
        <fullName evidence="2">diguanylate cyclase</fullName>
        <ecNumber evidence="2">2.7.7.65</ecNumber>
    </recommendedName>
</protein>
<dbReference type="PANTHER" id="PTHR45138">
    <property type="entry name" value="REGULATORY COMPONENTS OF SENSORY TRANSDUCTION SYSTEM"/>
    <property type="match status" value="1"/>
</dbReference>
<evidence type="ECO:0000256" key="2">
    <source>
        <dbReference type="ARBA" id="ARBA00012528"/>
    </source>
</evidence>
<comment type="caution">
    <text evidence="8">The sequence shown here is derived from an EMBL/GenBank/DDBJ whole genome shotgun (WGS) entry which is preliminary data.</text>
</comment>
<dbReference type="Gene3D" id="3.30.70.270">
    <property type="match status" value="1"/>
</dbReference>
<dbReference type="EMBL" id="BMHV01000014">
    <property type="protein sequence ID" value="GGF67074.1"/>
    <property type="molecule type" value="Genomic_DNA"/>
</dbReference>
<dbReference type="InterPro" id="IPR029787">
    <property type="entry name" value="Nucleotide_cyclase"/>
</dbReference>
<dbReference type="GO" id="GO:0043709">
    <property type="term" value="P:cell adhesion involved in single-species biofilm formation"/>
    <property type="evidence" value="ECO:0007669"/>
    <property type="project" value="TreeGrafter"/>
</dbReference>
<reference evidence="8" key="1">
    <citation type="journal article" date="2014" name="Int. J. Syst. Evol. Microbiol.">
        <title>Complete genome sequence of Corynebacterium casei LMG S-19264T (=DSM 44701T), isolated from a smear-ripened cheese.</title>
        <authorList>
            <consortium name="US DOE Joint Genome Institute (JGI-PGF)"/>
            <person name="Walter F."/>
            <person name="Albersmeier A."/>
            <person name="Kalinowski J."/>
            <person name="Ruckert C."/>
        </authorList>
    </citation>
    <scope>NUCLEOTIDE SEQUENCE</scope>
    <source>
        <strain evidence="8">CGMCC 1.15254</strain>
    </source>
</reference>
<dbReference type="NCBIfam" id="TIGR00254">
    <property type="entry name" value="GGDEF"/>
    <property type="match status" value="1"/>
</dbReference>
<comment type="similarity">
    <text evidence="1">Belongs to the hemerythrin family.</text>
</comment>
<dbReference type="PANTHER" id="PTHR45138:SF9">
    <property type="entry name" value="DIGUANYLATE CYCLASE DGCM-RELATED"/>
    <property type="match status" value="1"/>
</dbReference>
<dbReference type="EC" id="2.7.7.65" evidence="2"/>
<dbReference type="Gene3D" id="1.20.120.50">
    <property type="entry name" value="Hemerythrin-like"/>
    <property type="match status" value="1"/>
</dbReference>
<evidence type="ECO:0000256" key="1">
    <source>
        <dbReference type="ARBA" id="ARBA00010587"/>
    </source>
</evidence>
<evidence type="ECO:0000313" key="8">
    <source>
        <dbReference type="EMBL" id="GGF67074.1"/>
    </source>
</evidence>
<dbReference type="Pfam" id="PF00990">
    <property type="entry name" value="GGDEF"/>
    <property type="match status" value="1"/>
</dbReference>
<keyword evidence="6" id="KW-0175">Coiled coil</keyword>
<sequence length="381" mass="43916">MQVAQVNMSKNKLDNFEVFPWNKNFETGVEVIDEQHKKLVDLLNELANSLVREDMSQVNDAFAQLADYAHYHFEQEEAIWSNYLGDDSWFISHQLSHSSFLPRVLELKGIEGDSPSQDVVEAVVKFLIRWLAFHIIDDDKRLALVVTSMDAGSTLEEAKVLADRKMNGSFRVLIETVLKMYDGLSTRTLDLMRERRARIIAEQELREVNRRLEELSVTDQLTGLYNRRHFERVLDREMKRARRENKAVTLYMLDIDYFKSLNDHYGHSGGDVALKTVGQKLFEICRRPSDYAFRIGGEEFAVISREHEEDDDLIFAELIRRAVEDLAIPNVKSEVNDCLTVSVGGFAKIPTKQDTVDTYMKEADARLYRAKDAGRNIVVTN</sequence>
<feature type="coiled-coil region" evidence="6">
    <location>
        <begin position="191"/>
        <end position="218"/>
    </location>
</feature>
<feature type="domain" description="GGDEF" evidence="7">
    <location>
        <begin position="246"/>
        <end position="381"/>
    </location>
</feature>
<dbReference type="AlphaFoldDB" id="A0A917C1C2"/>
<dbReference type="Pfam" id="PF01814">
    <property type="entry name" value="Hemerythrin"/>
    <property type="match status" value="1"/>
</dbReference>
<dbReference type="InterPro" id="IPR050469">
    <property type="entry name" value="Diguanylate_Cyclase"/>
</dbReference>
<dbReference type="FunFam" id="3.30.70.270:FF:000001">
    <property type="entry name" value="Diguanylate cyclase domain protein"/>
    <property type="match status" value="1"/>
</dbReference>
<dbReference type="PROSITE" id="PS50887">
    <property type="entry name" value="GGDEF"/>
    <property type="match status" value="1"/>
</dbReference>
<gene>
    <name evidence="8" type="ORF">GCM10011332_21480</name>
</gene>
<dbReference type="InterPro" id="IPR012827">
    <property type="entry name" value="Hemerythrin_metal-bd"/>
</dbReference>
<accession>A0A917C1C2</accession>
<dbReference type="InterPro" id="IPR000160">
    <property type="entry name" value="GGDEF_dom"/>
</dbReference>
<dbReference type="CDD" id="cd01949">
    <property type="entry name" value="GGDEF"/>
    <property type="match status" value="1"/>
</dbReference>
<dbReference type="GO" id="GO:0005886">
    <property type="term" value="C:plasma membrane"/>
    <property type="evidence" value="ECO:0007669"/>
    <property type="project" value="TreeGrafter"/>
</dbReference>
<dbReference type="SMART" id="SM00267">
    <property type="entry name" value="GGDEF"/>
    <property type="match status" value="1"/>
</dbReference>